<accession>A0ABP8XCR0</accession>
<reference evidence="6" key="1">
    <citation type="journal article" date="2019" name="Int. J. Syst. Evol. Microbiol.">
        <title>The Global Catalogue of Microorganisms (GCM) 10K type strain sequencing project: providing services to taxonomists for standard genome sequencing and annotation.</title>
        <authorList>
            <consortium name="The Broad Institute Genomics Platform"/>
            <consortium name="The Broad Institute Genome Sequencing Center for Infectious Disease"/>
            <person name="Wu L."/>
            <person name="Ma J."/>
        </authorList>
    </citation>
    <scope>NUCLEOTIDE SEQUENCE [LARGE SCALE GENOMIC DNA]</scope>
    <source>
        <strain evidence="6">JCM 18958</strain>
    </source>
</reference>
<sequence length="246" mass="25586">MADSSQHLTDQQLAEIAVEGSTTDTPGTEHLAGCASCRAGVADLRRLTGLLSEPVQILAPPASLWGRVEDSVRESTTDQASVPREGARHVARHRKATWGAALAGLAVGTLLGGAAVTATSNLRDAPDQGPTSSLVAVGSAHLEPVGQTAIQGDAVMERDQDGSLKLHVDVSELADDGYLEVWLRDEGATRLVSLGAVTSRSTTVDVPEGLDLDEFPVVDVSHEHFDGDPTHGGETLLAGTMDSKDA</sequence>
<dbReference type="InterPro" id="IPR018764">
    <property type="entry name" value="RskA_C"/>
</dbReference>
<evidence type="ECO:0000313" key="6">
    <source>
        <dbReference type="Proteomes" id="UP001501446"/>
    </source>
</evidence>
<evidence type="ECO:0000256" key="2">
    <source>
        <dbReference type="ARBA" id="ARBA00023163"/>
    </source>
</evidence>
<proteinExistence type="predicted"/>
<evidence type="ECO:0000259" key="4">
    <source>
        <dbReference type="Pfam" id="PF10099"/>
    </source>
</evidence>
<evidence type="ECO:0000256" key="1">
    <source>
        <dbReference type="ARBA" id="ARBA00023015"/>
    </source>
</evidence>
<evidence type="ECO:0000313" key="5">
    <source>
        <dbReference type="EMBL" id="GAA4705482.1"/>
    </source>
</evidence>
<feature type="region of interest" description="Disordered" evidence="3">
    <location>
        <begin position="225"/>
        <end position="246"/>
    </location>
</feature>
<keyword evidence="2" id="KW-0804">Transcription</keyword>
<keyword evidence="6" id="KW-1185">Reference proteome</keyword>
<evidence type="ECO:0000256" key="3">
    <source>
        <dbReference type="SAM" id="MobiDB-lite"/>
    </source>
</evidence>
<feature type="domain" description="Anti-sigma K factor RskA C-terminal" evidence="4">
    <location>
        <begin position="100"/>
        <end position="233"/>
    </location>
</feature>
<dbReference type="Proteomes" id="UP001501446">
    <property type="component" value="Unassembled WGS sequence"/>
</dbReference>
<dbReference type="Gene3D" id="1.10.10.1320">
    <property type="entry name" value="Anti-sigma factor, zinc-finger domain"/>
    <property type="match status" value="1"/>
</dbReference>
<name>A0ABP8XCR0_9MICC</name>
<gene>
    <name evidence="5" type="ORF">GCM10025781_25880</name>
</gene>
<dbReference type="InterPro" id="IPR041916">
    <property type="entry name" value="Anti_sigma_zinc_sf"/>
</dbReference>
<dbReference type="EMBL" id="BAABLN010000035">
    <property type="protein sequence ID" value="GAA4705482.1"/>
    <property type="molecule type" value="Genomic_DNA"/>
</dbReference>
<dbReference type="Pfam" id="PF10099">
    <property type="entry name" value="RskA_C"/>
    <property type="match status" value="1"/>
</dbReference>
<dbReference type="RefSeq" id="WP_303383587.1">
    <property type="nucleotide sequence ID" value="NZ_BAABLN010000035.1"/>
</dbReference>
<organism evidence="5 6">
    <name type="scientific">Kocuria gwangalliensis</name>
    <dbReference type="NCBI Taxonomy" id="501592"/>
    <lineage>
        <taxon>Bacteria</taxon>
        <taxon>Bacillati</taxon>
        <taxon>Actinomycetota</taxon>
        <taxon>Actinomycetes</taxon>
        <taxon>Micrococcales</taxon>
        <taxon>Micrococcaceae</taxon>
        <taxon>Kocuria</taxon>
    </lineage>
</organism>
<protein>
    <recommendedName>
        <fullName evidence="4">Anti-sigma K factor RskA C-terminal domain-containing protein</fullName>
    </recommendedName>
</protein>
<comment type="caution">
    <text evidence="5">The sequence shown here is derived from an EMBL/GenBank/DDBJ whole genome shotgun (WGS) entry which is preliminary data.</text>
</comment>
<keyword evidence="1" id="KW-0805">Transcription regulation</keyword>